<proteinExistence type="predicted"/>
<evidence type="ECO:0000313" key="2">
    <source>
        <dbReference type="Proteomes" id="UP000249061"/>
    </source>
</evidence>
<dbReference type="AlphaFoldDB" id="A0A2W5W138"/>
<reference evidence="1 2" key="1">
    <citation type="submission" date="2017-08" db="EMBL/GenBank/DDBJ databases">
        <title>Infants hospitalized years apart are colonized by the same room-sourced microbial strains.</title>
        <authorList>
            <person name="Brooks B."/>
            <person name="Olm M.R."/>
            <person name="Firek B.A."/>
            <person name="Baker R."/>
            <person name="Thomas B.C."/>
            <person name="Morowitz M.J."/>
            <person name="Banfield J.F."/>
        </authorList>
    </citation>
    <scope>NUCLEOTIDE SEQUENCE [LARGE SCALE GENOMIC DNA]</scope>
    <source>
        <strain evidence="1">S2_003_000_R2_14</strain>
    </source>
</reference>
<comment type="caution">
    <text evidence="1">The sequence shown here is derived from an EMBL/GenBank/DDBJ whole genome shotgun (WGS) entry which is preliminary data.</text>
</comment>
<organism evidence="1 2">
    <name type="scientific">Archangium gephyra</name>
    <dbReference type="NCBI Taxonomy" id="48"/>
    <lineage>
        <taxon>Bacteria</taxon>
        <taxon>Pseudomonadati</taxon>
        <taxon>Myxococcota</taxon>
        <taxon>Myxococcia</taxon>
        <taxon>Myxococcales</taxon>
        <taxon>Cystobacterineae</taxon>
        <taxon>Archangiaceae</taxon>
        <taxon>Archangium</taxon>
    </lineage>
</organism>
<gene>
    <name evidence="1" type="ORF">DI536_06250</name>
</gene>
<evidence type="ECO:0008006" key="3">
    <source>
        <dbReference type="Google" id="ProtNLM"/>
    </source>
</evidence>
<dbReference type="PROSITE" id="PS51257">
    <property type="entry name" value="PROKAR_LIPOPROTEIN"/>
    <property type="match status" value="1"/>
</dbReference>
<protein>
    <recommendedName>
        <fullName evidence="3">Lipoprotein</fullName>
    </recommendedName>
</protein>
<dbReference type="Proteomes" id="UP000249061">
    <property type="component" value="Unassembled WGS sequence"/>
</dbReference>
<sequence length="149" mass="15289">MRTLALSVVVLVTACCTQREATASDQKVTADGTVKPGAPSELTSKVGNGQADLSIRFAAEGLVSSVTVNGIDGVTVTSSPELLSNTRVSNGETRGFDVRFTGQGHLVVTVNGTFGGAQKSRVHSVKVGDAVQQSGTVQVTDDGDVVKVQ</sequence>
<evidence type="ECO:0000313" key="1">
    <source>
        <dbReference type="EMBL" id="PZR16751.1"/>
    </source>
</evidence>
<dbReference type="EMBL" id="QFQP01000003">
    <property type="protein sequence ID" value="PZR16751.1"/>
    <property type="molecule type" value="Genomic_DNA"/>
</dbReference>
<accession>A0A2W5W138</accession>
<name>A0A2W5W138_9BACT</name>